<dbReference type="EnsemblPlants" id="Kaladp0473s0001.1.v1.1">
    <property type="protein sequence ID" value="Kaladp0473s0001.1.v1.1"/>
    <property type="gene ID" value="Kaladp0473s0001.v1.1"/>
</dbReference>
<dbReference type="SUPFAM" id="SSF47699">
    <property type="entry name" value="Bifunctional inhibitor/lipid-transfer protein/seed storage 2S albumin"/>
    <property type="match status" value="1"/>
</dbReference>
<evidence type="ECO:0000256" key="2">
    <source>
        <dbReference type="ARBA" id="ARBA00022761"/>
    </source>
</evidence>
<dbReference type="Pfam" id="PF00234">
    <property type="entry name" value="Tryp_alpha_amyl"/>
    <property type="match status" value="1"/>
</dbReference>
<feature type="chain" id="PRO_5029445831" description="Bifunctional inhibitor/plant lipid transfer protein/seed storage helical domain-containing protein" evidence="4">
    <location>
        <begin position="23"/>
        <end position="155"/>
    </location>
</feature>
<evidence type="ECO:0000256" key="1">
    <source>
        <dbReference type="ARBA" id="ARBA00008262"/>
    </source>
</evidence>
<dbReference type="OMA" id="MKMMVED"/>
<feature type="signal peptide" evidence="4">
    <location>
        <begin position="1"/>
        <end position="22"/>
    </location>
</feature>
<keyword evidence="4" id="KW-0732">Signal</keyword>
<keyword evidence="2" id="KW-0758">Storage protein</keyword>
<name>A0A7N0V9Y1_KALFE</name>
<evidence type="ECO:0000313" key="7">
    <source>
        <dbReference type="Proteomes" id="UP000594263"/>
    </source>
</evidence>
<dbReference type="Proteomes" id="UP000594263">
    <property type="component" value="Unplaced"/>
</dbReference>
<organism evidence="6 7">
    <name type="scientific">Kalanchoe fedtschenkoi</name>
    <name type="common">Lavender scallops</name>
    <name type="synonym">South American air plant</name>
    <dbReference type="NCBI Taxonomy" id="63787"/>
    <lineage>
        <taxon>Eukaryota</taxon>
        <taxon>Viridiplantae</taxon>
        <taxon>Streptophyta</taxon>
        <taxon>Embryophyta</taxon>
        <taxon>Tracheophyta</taxon>
        <taxon>Spermatophyta</taxon>
        <taxon>Magnoliopsida</taxon>
        <taxon>eudicotyledons</taxon>
        <taxon>Gunneridae</taxon>
        <taxon>Pentapetalae</taxon>
        <taxon>Saxifragales</taxon>
        <taxon>Crassulaceae</taxon>
        <taxon>Kalanchoe</taxon>
    </lineage>
</organism>
<dbReference type="PANTHER" id="PTHR35496:SF4">
    <property type="entry name" value="2S SULFUR-RICH SEED STORAGE PROTEIN 2-LIKE"/>
    <property type="match status" value="1"/>
</dbReference>
<dbReference type="Gramene" id="Kaladp0473s0001.1.v1.1">
    <property type="protein sequence ID" value="Kaladp0473s0001.1.v1.1"/>
    <property type="gene ID" value="Kaladp0473s0001.v1.1"/>
</dbReference>
<keyword evidence="3" id="KW-0708">Seed storage protein</keyword>
<evidence type="ECO:0000256" key="3">
    <source>
        <dbReference type="ARBA" id="ARBA00023129"/>
    </source>
</evidence>
<dbReference type="PANTHER" id="PTHR35496">
    <property type="entry name" value="2S SEED STORAGE PROTEIN 1-RELATED"/>
    <property type="match status" value="1"/>
</dbReference>
<dbReference type="InterPro" id="IPR000617">
    <property type="entry name" value="Napin/2SS/CON"/>
</dbReference>
<keyword evidence="7" id="KW-1185">Reference proteome</keyword>
<dbReference type="CDD" id="cd00261">
    <property type="entry name" value="AAI_SS"/>
    <property type="match status" value="1"/>
</dbReference>
<protein>
    <recommendedName>
        <fullName evidence="5">Bifunctional inhibitor/plant lipid transfer protein/seed storage helical domain-containing protein</fullName>
    </recommendedName>
</protein>
<accession>A0A7N0V9Y1</accession>
<reference evidence="6" key="1">
    <citation type="submission" date="2021-01" db="UniProtKB">
        <authorList>
            <consortium name="EnsemblPlants"/>
        </authorList>
    </citation>
    <scope>IDENTIFICATION</scope>
</reference>
<evidence type="ECO:0000313" key="6">
    <source>
        <dbReference type="EnsemblPlants" id="Kaladp0473s0001.1.v1.1"/>
    </source>
</evidence>
<dbReference type="GO" id="GO:0045735">
    <property type="term" value="F:nutrient reservoir activity"/>
    <property type="evidence" value="ECO:0007669"/>
    <property type="project" value="UniProtKB-KW"/>
</dbReference>
<proteinExistence type="inferred from homology"/>
<comment type="similarity">
    <text evidence="1">Belongs to the 2S seed storage albumins family.</text>
</comment>
<dbReference type="AlphaFoldDB" id="A0A7N0V9Y1"/>
<feature type="domain" description="Bifunctional inhibitor/plant lipid transfer protein/seed storage helical" evidence="5">
    <location>
        <begin position="48"/>
        <end position="150"/>
    </location>
</feature>
<sequence>MAKLISVALLGLMAALLLVADASIVRTTITTTEIEEDNPRGSQSQQQCPEQIRGKQFNSCQRYLSQSSSTPYDILRVVDVNPSITLQQCCEELKNLQNPQCSCEALKKIIRQESQQQGSARYGGQQQEMRQMLQKARSIPQQCDLGIRSCHFQEY</sequence>
<dbReference type="InterPro" id="IPR036312">
    <property type="entry name" value="Bifun_inhib/LTP/seed_sf"/>
</dbReference>
<dbReference type="Gene3D" id="1.10.110.10">
    <property type="entry name" value="Plant lipid-transfer and hydrophobic proteins"/>
    <property type="match status" value="1"/>
</dbReference>
<evidence type="ECO:0000259" key="5">
    <source>
        <dbReference type="SMART" id="SM00499"/>
    </source>
</evidence>
<evidence type="ECO:0000256" key="4">
    <source>
        <dbReference type="SAM" id="SignalP"/>
    </source>
</evidence>
<dbReference type="SMART" id="SM00499">
    <property type="entry name" value="AAI"/>
    <property type="match status" value="1"/>
</dbReference>
<dbReference type="InterPro" id="IPR016140">
    <property type="entry name" value="Bifunc_inhib/LTP/seed_store"/>
</dbReference>